<dbReference type="EMBL" id="LAZR01053035">
    <property type="protein sequence ID" value="KKK81635.1"/>
    <property type="molecule type" value="Genomic_DNA"/>
</dbReference>
<dbReference type="InterPro" id="IPR028994">
    <property type="entry name" value="Integrin_alpha_N"/>
</dbReference>
<name>A0A0F8Z6I8_9ZZZZ</name>
<proteinExistence type="predicted"/>
<organism evidence="1">
    <name type="scientific">marine sediment metagenome</name>
    <dbReference type="NCBI Taxonomy" id="412755"/>
    <lineage>
        <taxon>unclassified sequences</taxon>
        <taxon>metagenomes</taxon>
        <taxon>ecological metagenomes</taxon>
    </lineage>
</organism>
<accession>A0A0F8Z6I8</accession>
<gene>
    <name evidence="1" type="ORF">LCGC14_2811460</name>
</gene>
<comment type="caution">
    <text evidence="1">The sequence shown here is derived from an EMBL/GenBank/DDBJ whole genome shotgun (WGS) entry which is preliminary data.</text>
</comment>
<protein>
    <recommendedName>
        <fullName evidence="2">FG-GAP repeat protein</fullName>
    </recommendedName>
</protein>
<feature type="non-terminal residue" evidence="1">
    <location>
        <position position="312"/>
    </location>
</feature>
<dbReference type="SUPFAM" id="SSF69318">
    <property type="entry name" value="Integrin alpha N-terminal domain"/>
    <property type="match status" value="1"/>
</dbReference>
<evidence type="ECO:0000313" key="1">
    <source>
        <dbReference type="EMBL" id="KKK81635.1"/>
    </source>
</evidence>
<sequence>MLPRLASLFTSCLPELQPLFFGPLGTFEKAEKGEVTYTRLAFAGPAGDALRLYEGDKLGPVQVGAEEADDAARPKPVPYRFDLATPIAPDFGPRDIPGINVAMDANPAARDAFGLRGTNEDEALSGVVKLYDFNGDRELDLLVYGQDASYLLLGPVELDDVTDARYEADFIIDADVGRPAMRMGDISGDGKTDLVFLRKEGEDAVVTVIMGGGAGGLEMPGYVDRDWIVTVAAAEDQNRVRQLTFEGLGDLVNDEIDMAVLNWDDDGLAEAIGRTQLDQAPSEDTDRVWEYVEDDVDRITREALADEEMTDA</sequence>
<dbReference type="AlphaFoldDB" id="A0A0F8Z6I8"/>
<reference evidence="1" key="1">
    <citation type="journal article" date="2015" name="Nature">
        <title>Complex archaea that bridge the gap between prokaryotes and eukaryotes.</title>
        <authorList>
            <person name="Spang A."/>
            <person name="Saw J.H."/>
            <person name="Jorgensen S.L."/>
            <person name="Zaremba-Niedzwiedzka K."/>
            <person name="Martijn J."/>
            <person name="Lind A.E."/>
            <person name="van Eijk R."/>
            <person name="Schleper C."/>
            <person name="Guy L."/>
            <person name="Ettema T.J."/>
        </authorList>
    </citation>
    <scope>NUCLEOTIDE SEQUENCE</scope>
</reference>
<evidence type="ECO:0008006" key="2">
    <source>
        <dbReference type="Google" id="ProtNLM"/>
    </source>
</evidence>